<dbReference type="EMBL" id="CP012333">
    <property type="protein sequence ID" value="AKV01430.1"/>
    <property type="molecule type" value="Genomic_DNA"/>
</dbReference>
<proteinExistence type="predicted"/>
<reference evidence="3 4" key="1">
    <citation type="submission" date="2015-08" db="EMBL/GenBank/DDBJ databases">
        <authorList>
            <person name="Babu N.S."/>
            <person name="Beckwith C.J."/>
            <person name="Beseler K.G."/>
            <person name="Brison A."/>
            <person name="Carone J.V."/>
            <person name="Caskin T.P."/>
            <person name="Diamond M."/>
            <person name="Durham M.E."/>
            <person name="Foxe J.M."/>
            <person name="Go M."/>
            <person name="Henderson B.A."/>
            <person name="Jones I.B."/>
            <person name="McGettigan J.A."/>
            <person name="Micheletti S.J."/>
            <person name="Nasrallah M.E."/>
            <person name="Ortiz D."/>
            <person name="Piller C.R."/>
            <person name="Privatt S.R."/>
            <person name="Schneider S.L."/>
            <person name="Sharp S."/>
            <person name="Smith T.C."/>
            <person name="Stanton J.D."/>
            <person name="Ullery H.E."/>
            <person name="Wilson R.J."/>
            <person name="Serrano M.G."/>
            <person name="Buck G."/>
            <person name="Lee V."/>
            <person name="Wang Y."/>
            <person name="Carvalho R."/>
            <person name="Voegtly L."/>
            <person name="Shi R."/>
            <person name="Duckworth R."/>
            <person name="Johnson A."/>
            <person name="Loviza R."/>
            <person name="Walstead R."/>
            <person name="Shah Z."/>
            <person name="Kiflezghi M."/>
            <person name="Wade K."/>
            <person name="Ball S.L."/>
            <person name="Bradley K.W."/>
            <person name="Asai D.J."/>
            <person name="Bowman C.A."/>
            <person name="Russell D.A."/>
            <person name="Pope W.H."/>
            <person name="Jacobs-Sera D."/>
            <person name="Hendrix R.W."/>
            <person name="Hatfull G.F."/>
        </authorList>
    </citation>
    <scope>NUCLEOTIDE SEQUENCE [LARGE SCALE GENOMIC DNA]</scope>
    <source>
        <strain evidence="3 4">DSM 27648</strain>
    </source>
</reference>
<evidence type="ECO:0000256" key="2">
    <source>
        <dbReference type="SAM" id="SignalP"/>
    </source>
</evidence>
<sequence>MIRRSIASAILAVSLGVGLCGSFAACDGSDARVGVDEPMHVKSAQFIEGALPGTQPGTPGPDDLKVTSISSNNRVVLPGQAGKKFEGRASQRATGIGVRFADVGTGYWVFPLGAPDPQFPGELSWGADVDFSTIVTQTPGFHPLRVVAIDANGVAGEQDEVSLCVASAIPDNLNSCDPKIAPPDVVVSLVWDAPMDVDLRVTLPGGRTVDPKHPLTDPTADGGAANPDIGVVDRDSLASCVEDGRRRENLVWQKRPQGTIDLYAQLFSACGRQATSFSYVIYEAEGEVPNRKLVEKKRFDGRLANTLSGNESEQPPLYVASYTF</sequence>
<evidence type="ECO:0000313" key="3">
    <source>
        <dbReference type="EMBL" id="AKV01430.1"/>
    </source>
</evidence>
<gene>
    <name evidence="3" type="ORF">AKJ09_08093</name>
</gene>
<evidence type="ECO:0008006" key="5">
    <source>
        <dbReference type="Google" id="ProtNLM"/>
    </source>
</evidence>
<dbReference type="AlphaFoldDB" id="A0A0K1Q7P3"/>
<evidence type="ECO:0000256" key="1">
    <source>
        <dbReference type="SAM" id="MobiDB-lite"/>
    </source>
</evidence>
<feature type="chain" id="PRO_5005467218" description="Lipoprotein" evidence="2">
    <location>
        <begin position="25"/>
        <end position="324"/>
    </location>
</feature>
<keyword evidence="2" id="KW-0732">Signal</keyword>
<feature type="signal peptide" evidence="2">
    <location>
        <begin position="1"/>
        <end position="24"/>
    </location>
</feature>
<dbReference type="Proteomes" id="UP000064967">
    <property type="component" value="Chromosome"/>
</dbReference>
<feature type="region of interest" description="Disordered" evidence="1">
    <location>
        <begin position="208"/>
        <end position="228"/>
    </location>
</feature>
<evidence type="ECO:0000313" key="4">
    <source>
        <dbReference type="Proteomes" id="UP000064967"/>
    </source>
</evidence>
<organism evidence="3 4">
    <name type="scientific">Labilithrix luteola</name>
    <dbReference type="NCBI Taxonomy" id="1391654"/>
    <lineage>
        <taxon>Bacteria</taxon>
        <taxon>Pseudomonadati</taxon>
        <taxon>Myxococcota</taxon>
        <taxon>Polyangia</taxon>
        <taxon>Polyangiales</taxon>
        <taxon>Labilitrichaceae</taxon>
        <taxon>Labilithrix</taxon>
    </lineage>
</organism>
<dbReference type="OrthoDB" id="5514177at2"/>
<dbReference type="KEGG" id="llu:AKJ09_08093"/>
<dbReference type="PROSITE" id="PS51257">
    <property type="entry name" value="PROKAR_LIPOPROTEIN"/>
    <property type="match status" value="1"/>
</dbReference>
<dbReference type="RefSeq" id="WP_146652528.1">
    <property type="nucleotide sequence ID" value="NZ_CP012333.1"/>
</dbReference>
<protein>
    <recommendedName>
        <fullName evidence="5">Lipoprotein</fullName>
    </recommendedName>
</protein>
<keyword evidence="4" id="KW-1185">Reference proteome</keyword>
<dbReference type="STRING" id="1391654.AKJ09_08093"/>
<name>A0A0K1Q7P3_9BACT</name>
<accession>A0A0K1Q7P3</accession>